<keyword evidence="1" id="KW-0812">Transmembrane</keyword>
<feature type="transmembrane region" description="Helical" evidence="1">
    <location>
        <begin position="6"/>
        <end position="26"/>
    </location>
</feature>
<sequence length="27" mass="2608">VVAGAVVYIVGSTLQGVVGFGANLFAV</sequence>
<protein>
    <submittedName>
        <fullName evidence="2">Uncharacterized protein</fullName>
    </submittedName>
</protein>
<proteinExistence type="predicted"/>
<organism evidence="2">
    <name type="scientific">marine metagenome</name>
    <dbReference type="NCBI Taxonomy" id="408172"/>
    <lineage>
        <taxon>unclassified sequences</taxon>
        <taxon>metagenomes</taxon>
        <taxon>ecological metagenomes</taxon>
    </lineage>
</organism>
<dbReference type="EMBL" id="UINC01059382">
    <property type="protein sequence ID" value="SVB82728.1"/>
    <property type="molecule type" value="Genomic_DNA"/>
</dbReference>
<accession>A0A382H603</accession>
<keyword evidence="1" id="KW-1133">Transmembrane helix</keyword>
<evidence type="ECO:0000256" key="1">
    <source>
        <dbReference type="SAM" id="Phobius"/>
    </source>
</evidence>
<evidence type="ECO:0000313" key="2">
    <source>
        <dbReference type="EMBL" id="SVB82728.1"/>
    </source>
</evidence>
<name>A0A382H603_9ZZZZ</name>
<keyword evidence="1" id="KW-0472">Membrane</keyword>
<feature type="non-terminal residue" evidence="2">
    <location>
        <position position="1"/>
    </location>
</feature>
<dbReference type="AlphaFoldDB" id="A0A382H603"/>
<reference evidence="2" key="1">
    <citation type="submission" date="2018-05" db="EMBL/GenBank/DDBJ databases">
        <authorList>
            <person name="Lanie J.A."/>
            <person name="Ng W.-L."/>
            <person name="Kazmierczak K.M."/>
            <person name="Andrzejewski T.M."/>
            <person name="Davidsen T.M."/>
            <person name="Wayne K.J."/>
            <person name="Tettelin H."/>
            <person name="Glass J.I."/>
            <person name="Rusch D."/>
            <person name="Podicherti R."/>
            <person name="Tsui H.-C.T."/>
            <person name="Winkler M.E."/>
        </authorList>
    </citation>
    <scope>NUCLEOTIDE SEQUENCE</scope>
</reference>
<feature type="non-terminal residue" evidence="2">
    <location>
        <position position="27"/>
    </location>
</feature>
<gene>
    <name evidence="2" type="ORF">METZ01_LOCUS235582</name>
</gene>